<feature type="region of interest" description="Disordered" evidence="2">
    <location>
        <begin position="155"/>
        <end position="191"/>
    </location>
</feature>
<dbReference type="InterPro" id="IPR035426">
    <property type="entry name" value="Gemin2/Brr1"/>
</dbReference>
<dbReference type="PANTHER" id="PTHR12794:SF0">
    <property type="entry name" value="GEM-ASSOCIATED PROTEIN 2"/>
    <property type="match status" value="1"/>
</dbReference>
<evidence type="ECO:0000313" key="4">
    <source>
        <dbReference type="Proteomes" id="UP000198372"/>
    </source>
</evidence>
<dbReference type="EMBL" id="FMSP01000008">
    <property type="protein sequence ID" value="SCV72160.1"/>
    <property type="molecule type" value="Genomic_DNA"/>
</dbReference>
<accession>A0A238FEA6</accession>
<feature type="compositionally biased region" description="Low complexity" evidence="2">
    <location>
        <begin position="298"/>
        <end position="316"/>
    </location>
</feature>
<protein>
    <submittedName>
        <fullName evidence="3">BQ2448_4854 protein</fullName>
    </submittedName>
</protein>
<dbReference type="GO" id="GO:0032797">
    <property type="term" value="C:SMN complex"/>
    <property type="evidence" value="ECO:0007669"/>
    <property type="project" value="TreeGrafter"/>
</dbReference>
<reference evidence="4" key="1">
    <citation type="submission" date="2016-09" db="EMBL/GenBank/DDBJ databases">
        <authorList>
            <person name="Jeantristanb JTB J.-T."/>
            <person name="Ricardo R."/>
        </authorList>
    </citation>
    <scope>NUCLEOTIDE SEQUENCE [LARGE SCALE GENOMIC DNA]</scope>
</reference>
<feature type="compositionally biased region" description="Basic and acidic residues" evidence="2">
    <location>
        <begin position="363"/>
        <end position="386"/>
    </location>
</feature>
<dbReference type="OrthoDB" id="428895at2759"/>
<feature type="compositionally biased region" description="Low complexity" evidence="2">
    <location>
        <begin position="157"/>
        <end position="174"/>
    </location>
</feature>
<dbReference type="PANTHER" id="PTHR12794">
    <property type="entry name" value="GEMIN2"/>
    <property type="match status" value="1"/>
</dbReference>
<evidence type="ECO:0000256" key="1">
    <source>
        <dbReference type="ARBA" id="ARBA00025758"/>
    </source>
</evidence>
<sequence>MIDPLIGMTFDASSMLASSGRRGDDGSAPRGGNGSQVLPVADLPDDFDGVPEDGMQYLFTVRREAQKRPSINRVPNPYQVIEQGPSLTPSTPRARQLARPTEAWSSAFVTQFLQLRRRIAAAPALSSFPPTTHNALPQPQDQGAWHLFIHGRKTAQTTEAANKSSSSASATLSTRIPTAPPPAATQSPTTPINVQMTPAELEAADLLQAAKSHLLASLELDAPSVSEFPESEATDEVSSHPPHYPTPSLLLSIPAYYIPRLLFHFQCWLVTKQEDYEMMINYVPSTIFAPSSLRRKPQTSSSSTTTPTLPLAAVPAKAPPRPPLMTAHELHWLLSLLTRLDTLLDGEDISSLRSLVRTIKHSNEASEKARMQREGDRKRPRGMEEKREDEDEAERRGLGWMIVAIVCGEVWGQKDLWDE</sequence>
<dbReference type="GO" id="GO:0000387">
    <property type="term" value="P:spliceosomal snRNP assembly"/>
    <property type="evidence" value="ECO:0007669"/>
    <property type="project" value="InterPro"/>
</dbReference>
<feature type="region of interest" description="Disordered" evidence="2">
    <location>
        <begin position="363"/>
        <end position="393"/>
    </location>
</feature>
<dbReference type="Gene3D" id="1.20.58.1070">
    <property type="match status" value="1"/>
</dbReference>
<dbReference type="GO" id="GO:0005634">
    <property type="term" value="C:nucleus"/>
    <property type="evidence" value="ECO:0007669"/>
    <property type="project" value="TreeGrafter"/>
</dbReference>
<organism evidence="3 4">
    <name type="scientific">Microbotryum intermedium</name>
    <dbReference type="NCBI Taxonomy" id="269621"/>
    <lineage>
        <taxon>Eukaryota</taxon>
        <taxon>Fungi</taxon>
        <taxon>Dikarya</taxon>
        <taxon>Basidiomycota</taxon>
        <taxon>Pucciniomycotina</taxon>
        <taxon>Microbotryomycetes</taxon>
        <taxon>Microbotryales</taxon>
        <taxon>Microbotryaceae</taxon>
        <taxon>Microbotryum</taxon>
    </lineage>
</organism>
<feature type="region of interest" description="Disordered" evidence="2">
    <location>
        <begin position="16"/>
        <end position="41"/>
    </location>
</feature>
<dbReference type="Pfam" id="PF04938">
    <property type="entry name" value="SIP1"/>
    <property type="match status" value="1"/>
</dbReference>
<name>A0A238FEA6_9BASI</name>
<proteinExistence type="inferred from homology"/>
<feature type="region of interest" description="Disordered" evidence="2">
    <location>
        <begin position="291"/>
        <end position="320"/>
    </location>
</feature>
<evidence type="ECO:0000313" key="3">
    <source>
        <dbReference type="EMBL" id="SCV72160.1"/>
    </source>
</evidence>
<dbReference type="Proteomes" id="UP000198372">
    <property type="component" value="Unassembled WGS sequence"/>
</dbReference>
<keyword evidence="4" id="KW-1185">Reference proteome</keyword>
<gene>
    <name evidence="3" type="ORF">BQ2448_4854</name>
</gene>
<comment type="similarity">
    <text evidence="1">Belongs to the gemin-2 family.</text>
</comment>
<evidence type="ECO:0000256" key="2">
    <source>
        <dbReference type="SAM" id="MobiDB-lite"/>
    </source>
</evidence>
<dbReference type="AlphaFoldDB" id="A0A238FEA6"/>